<name>A0A7U4LPB0_CLOSG</name>
<reference evidence="1 2" key="1">
    <citation type="journal article" date="2015" name="PLoS ONE">
        <title>A universal mariner transposon system for forward genetic studies in the genus clostridium.</title>
        <authorList>
            <person name="Zhang Y."/>
            <person name="Grosse-Honebrink A."/>
            <person name="Minton N.P."/>
        </authorList>
    </citation>
    <scope>NUCLEOTIDE SEQUENCE [LARGE SCALE GENOMIC DNA]</scope>
    <source>
        <strain evidence="1 2">NCIMB 10696</strain>
    </source>
</reference>
<dbReference type="RefSeq" id="WP_158407947.1">
    <property type="nucleotide sequence ID" value="NZ_CP009225.1"/>
</dbReference>
<gene>
    <name evidence="1" type="ORF">CLSPO_c35220</name>
</gene>
<dbReference type="KEGG" id="cld:CLSPO_c35220"/>
<organism evidence="1 2">
    <name type="scientific">Clostridium sporogenes</name>
    <dbReference type="NCBI Taxonomy" id="1509"/>
    <lineage>
        <taxon>Bacteria</taxon>
        <taxon>Bacillati</taxon>
        <taxon>Bacillota</taxon>
        <taxon>Clostridia</taxon>
        <taxon>Eubacteriales</taxon>
        <taxon>Clostridiaceae</taxon>
        <taxon>Clostridium</taxon>
    </lineage>
</organism>
<protein>
    <submittedName>
        <fullName evidence="1">Uncharacterized protein</fullName>
    </submittedName>
</protein>
<evidence type="ECO:0000313" key="2">
    <source>
        <dbReference type="Proteomes" id="UP000033052"/>
    </source>
</evidence>
<dbReference type="GeneID" id="92940522"/>
<dbReference type="Proteomes" id="UP000033052">
    <property type="component" value="Chromosome"/>
</dbReference>
<dbReference type="AlphaFoldDB" id="A0A7U4LPB0"/>
<accession>A0A7U4LPB0</accession>
<evidence type="ECO:0000313" key="1">
    <source>
        <dbReference type="EMBL" id="AKC64212.1"/>
    </source>
</evidence>
<sequence length="56" mass="6363">MLKIERIFSNNNSLTLADIMDSLITEYIENNFVEYSNSNKANLTTTYEISLKGDVA</sequence>
<proteinExistence type="predicted"/>
<dbReference type="EMBL" id="CP009225">
    <property type="protein sequence ID" value="AKC64212.1"/>
    <property type="molecule type" value="Genomic_DNA"/>
</dbReference>